<keyword evidence="2" id="KW-0560">Oxidoreductase</keyword>
<keyword evidence="6" id="KW-1185">Reference proteome</keyword>
<dbReference type="PANTHER" id="PTHR43747:SF5">
    <property type="entry name" value="FAD-BINDING DOMAIN-CONTAINING PROTEIN"/>
    <property type="match status" value="1"/>
</dbReference>
<comment type="similarity">
    <text evidence="1">Belongs to the flavin-dependent halogenase family.</text>
</comment>
<protein>
    <recommendedName>
        <fullName evidence="7">Halogenase</fullName>
    </recommendedName>
</protein>
<dbReference type="Gene3D" id="3.50.50.60">
    <property type="entry name" value="FAD/NAD(P)-binding domain"/>
    <property type="match status" value="1"/>
</dbReference>
<evidence type="ECO:0000256" key="2">
    <source>
        <dbReference type="ARBA" id="ARBA00023002"/>
    </source>
</evidence>
<dbReference type="EMBL" id="JACAZI010000008">
    <property type="protein sequence ID" value="KAF7354192.1"/>
    <property type="molecule type" value="Genomic_DNA"/>
</dbReference>
<dbReference type="Proteomes" id="UP000620124">
    <property type="component" value="Unassembled WGS sequence"/>
</dbReference>
<evidence type="ECO:0000256" key="1">
    <source>
        <dbReference type="ARBA" id="ARBA00005706"/>
    </source>
</evidence>
<evidence type="ECO:0008006" key="7">
    <source>
        <dbReference type="Google" id="ProtNLM"/>
    </source>
</evidence>
<dbReference type="PRINTS" id="PR00420">
    <property type="entry name" value="RNGMNOXGNASE"/>
</dbReference>
<gene>
    <name evidence="5" type="ORF">MVEN_01106900</name>
</gene>
<proteinExistence type="inferred from homology"/>
<dbReference type="OrthoDB" id="3340390at2759"/>
<reference evidence="5" key="1">
    <citation type="submission" date="2020-05" db="EMBL/GenBank/DDBJ databases">
        <title>Mycena genomes resolve the evolution of fungal bioluminescence.</title>
        <authorList>
            <person name="Tsai I.J."/>
        </authorList>
    </citation>
    <scope>NUCLEOTIDE SEQUENCE</scope>
    <source>
        <strain evidence="5">CCC161011</strain>
    </source>
</reference>
<evidence type="ECO:0000256" key="4">
    <source>
        <dbReference type="ARBA" id="ARBA00049364"/>
    </source>
</evidence>
<dbReference type="GO" id="GO:0004497">
    <property type="term" value="F:monooxygenase activity"/>
    <property type="evidence" value="ECO:0007669"/>
    <property type="project" value="UniProtKB-KW"/>
</dbReference>
<comment type="catalytic activity">
    <reaction evidence="4">
        <text>melleolide F + FADH2 + chloride + O2 = 6'-chloromelleolide F + FAD + 2 H2O + H(+)</text>
        <dbReference type="Rhea" id="RHEA:67160"/>
        <dbReference type="ChEBI" id="CHEBI:15377"/>
        <dbReference type="ChEBI" id="CHEBI:15378"/>
        <dbReference type="ChEBI" id="CHEBI:15379"/>
        <dbReference type="ChEBI" id="CHEBI:17996"/>
        <dbReference type="ChEBI" id="CHEBI:57692"/>
        <dbReference type="ChEBI" id="CHEBI:58307"/>
        <dbReference type="ChEBI" id="CHEBI:167712"/>
        <dbReference type="ChEBI" id="CHEBI:167713"/>
    </reaction>
    <physiologicalReaction direction="left-to-right" evidence="4">
        <dbReference type="Rhea" id="RHEA:67161"/>
    </physiologicalReaction>
</comment>
<dbReference type="GO" id="GO:0044550">
    <property type="term" value="P:secondary metabolite biosynthetic process"/>
    <property type="evidence" value="ECO:0007669"/>
    <property type="project" value="UniProtKB-ARBA"/>
</dbReference>
<sequence length="540" mass="59270">MSHSSTIPPSSTDILVIGGGPSGAYTATALAREGFHVTLFEKEIFPRYHIGETMLASFRLFLRFIDAEKKVEDFGFTINWTNQVGAAVKLNQRKREGYTDFTLGGQAPERASWNVTRADLDNILLKHAAESGTSVYEGVRVTDIEFCPDNPGKPIAAEWKSDQGSGQIKFSWLVDASGKSGIMSTRYLKNRKFTQNPALKNLASWGYWEGAGVYGKGTSRENAPWFEALTDETGWAWFIPQHNNIVSVGVVVSETSHRIKKAQASDAKAYYLSQLQLTPGLLKLLGDAQLVSDVKSAGDYSYSAGDNQYAGPNYRIVGDAGATRAFRRIAYKQADDQIDPLFSSGVHLALTDALSAATTISASIRKHCTEEEAITFHNQKTAVSYTRFSVIVLGFYKQIHAQESSILSDIDEDNFDRAFDFIRPIIQGDADTGSKMAEIQKTVDFCGTAFGVLGGNPETHERLSKRLNPSILAVDGPLLAPKALAEASGDDEEAKDLLQRWNARKIVDGMYNWNFADDSLNGFSVVLERGSLGLQRAQVN</sequence>
<organism evidence="5 6">
    <name type="scientific">Mycena venus</name>
    <dbReference type="NCBI Taxonomy" id="2733690"/>
    <lineage>
        <taxon>Eukaryota</taxon>
        <taxon>Fungi</taxon>
        <taxon>Dikarya</taxon>
        <taxon>Basidiomycota</taxon>
        <taxon>Agaricomycotina</taxon>
        <taxon>Agaricomycetes</taxon>
        <taxon>Agaricomycetidae</taxon>
        <taxon>Agaricales</taxon>
        <taxon>Marasmiineae</taxon>
        <taxon>Mycenaceae</taxon>
        <taxon>Mycena</taxon>
    </lineage>
</organism>
<keyword evidence="3" id="KW-0503">Monooxygenase</keyword>
<dbReference type="Pfam" id="PF04820">
    <property type="entry name" value="Trp_halogenase"/>
    <property type="match status" value="2"/>
</dbReference>
<accession>A0A8H7CZT2</accession>
<evidence type="ECO:0000313" key="5">
    <source>
        <dbReference type="EMBL" id="KAF7354192.1"/>
    </source>
</evidence>
<comment type="caution">
    <text evidence="5">The sequence shown here is derived from an EMBL/GenBank/DDBJ whole genome shotgun (WGS) entry which is preliminary data.</text>
</comment>
<dbReference type="InterPro" id="IPR050816">
    <property type="entry name" value="Flavin-dep_Halogenase_NPB"/>
</dbReference>
<dbReference type="AlphaFoldDB" id="A0A8H7CZT2"/>
<evidence type="ECO:0000256" key="3">
    <source>
        <dbReference type="ARBA" id="ARBA00023033"/>
    </source>
</evidence>
<dbReference type="SUPFAM" id="SSF51905">
    <property type="entry name" value="FAD/NAD(P)-binding domain"/>
    <property type="match status" value="1"/>
</dbReference>
<dbReference type="GO" id="GO:0140907">
    <property type="term" value="F:flavin-dependent halogenase activity"/>
    <property type="evidence" value="ECO:0007669"/>
    <property type="project" value="UniProtKB-ARBA"/>
</dbReference>
<evidence type="ECO:0000313" key="6">
    <source>
        <dbReference type="Proteomes" id="UP000620124"/>
    </source>
</evidence>
<name>A0A8H7CZT2_9AGAR</name>
<dbReference type="InterPro" id="IPR006905">
    <property type="entry name" value="Flavin_halogenase"/>
</dbReference>
<dbReference type="InterPro" id="IPR036188">
    <property type="entry name" value="FAD/NAD-bd_sf"/>
</dbReference>
<dbReference type="PANTHER" id="PTHR43747">
    <property type="entry name" value="FAD-BINDING PROTEIN"/>
    <property type="match status" value="1"/>
</dbReference>